<proteinExistence type="predicted"/>
<evidence type="ECO:0000256" key="5">
    <source>
        <dbReference type="ARBA" id="ARBA00022748"/>
    </source>
</evidence>
<dbReference type="InterPro" id="IPR036249">
    <property type="entry name" value="Thioredoxin-like_sf"/>
</dbReference>
<evidence type="ECO:0000259" key="9">
    <source>
        <dbReference type="PROSITE" id="PS51352"/>
    </source>
</evidence>
<dbReference type="RefSeq" id="WP_141150948.1">
    <property type="nucleotide sequence ID" value="NZ_VHLG01000019.1"/>
</dbReference>
<dbReference type="PANTHER" id="PTHR32234:SF0">
    <property type="entry name" value="THIOL:DISULFIDE INTERCHANGE PROTEIN DSBD"/>
    <property type="match status" value="1"/>
</dbReference>
<organism evidence="10 11">
    <name type="scientific">Martelella alba</name>
    <dbReference type="NCBI Taxonomy" id="2590451"/>
    <lineage>
        <taxon>Bacteria</taxon>
        <taxon>Pseudomonadati</taxon>
        <taxon>Pseudomonadota</taxon>
        <taxon>Alphaproteobacteria</taxon>
        <taxon>Hyphomicrobiales</taxon>
        <taxon>Aurantimonadaceae</taxon>
        <taxon>Martelella</taxon>
    </lineage>
</organism>
<dbReference type="GO" id="GO:0047134">
    <property type="term" value="F:protein-disulfide reductase [NAD(P)H] activity"/>
    <property type="evidence" value="ECO:0007669"/>
    <property type="project" value="UniProtKB-EC"/>
</dbReference>
<feature type="domain" description="Thioredoxin" evidence="9">
    <location>
        <begin position="457"/>
        <end position="599"/>
    </location>
</feature>
<gene>
    <name evidence="10" type="primary">dsbD</name>
    <name evidence="10" type="ORF">FJU08_20655</name>
</gene>
<evidence type="ECO:0000256" key="8">
    <source>
        <dbReference type="SAM" id="Phobius"/>
    </source>
</evidence>
<feature type="transmembrane region" description="Helical" evidence="8">
    <location>
        <begin position="186"/>
        <end position="218"/>
    </location>
</feature>
<evidence type="ECO:0000256" key="6">
    <source>
        <dbReference type="ARBA" id="ARBA00022989"/>
    </source>
</evidence>
<dbReference type="EMBL" id="VHLG01000019">
    <property type="protein sequence ID" value="TPW27206.1"/>
    <property type="molecule type" value="Genomic_DNA"/>
</dbReference>
<dbReference type="GO" id="GO:0017004">
    <property type="term" value="P:cytochrome complex assembly"/>
    <property type="evidence" value="ECO:0007669"/>
    <property type="project" value="UniProtKB-KW"/>
</dbReference>
<dbReference type="Pfam" id="PF11412">
    <property type="entry name" value="DsbD_N"/>
    <property type="match status" value="1"/>
</dbReference>
<dbReference type="OrthoDB" id="9811036at2"/>
<dbReference type="InterPro" id="IPR013766">
    <property type="entry name" value="Thioredoxin_domain"/>
</dbReference>
<comment type="caution">
    <text evidence="10">The sequence shown here is derived from an EMBL/GenBank/DDBJ whole genome shotgun (WGS) entry which is preliminary data.</text>
</comment>
<dbReference type="AlphaFoldDB" id="A0A506U142"/>
<dbReference type="SUPFAM" id="SSF52833">
    <property type="entry name" value="Thioredoxin-like"/>
    <property type="match status" value="1"/>
</dbReference>
<dbReference type="Pfam" id="PF02683">
    <property type="entry name" value="DsbD_TM"/>
    <property type="match status" value="1"/>
</dbReference>
<dbReference type="NCBIfam" id="NF001419">
    <property type="entry name" value="PRK00293.1"/>
    <property type="match status" value="1"/>
</dbReference>
<evidence type="ECO:0000256" key="1">
    <source>
        <dbReference type="ARBA" id="ARBA00003565"/>
    </source>
</evidence>
<keyword evidence="7 8" id="KW-0472">Membrane</keyword>
<dbReference type="GO" id="GO:0005886">
    <property type="term" value="C:plasma membrane"/>
    <property type="evidence" value="ECO:0007669"/>
    <property type="project" value="UniProtKB-SubCell"/>
</dbReference>
<sequence>MSAFFRFSYIWILVFLTVPAIAARAEMPLPADDVFHLSAARDGKDGLALGWTIAPGTYLYRDAMTARLDGSAIALALPPGKERDDPNFGRVAIYQNHVSAVAAGLPADGTLSISYRGCAEKGICYPPVEKTVDLATLDVTGTSSVGTSSDTFTDWAPEPVKAVPGVATVAETQVDGSAETYLASHIVLMLAGFLGFGLLMAFTPCIFPMLPILSAMLAGARGPLSTGRSFALSLSYGLAIATAYGFIGLVAGWSGSNLQAVLQSPMALGISSLVFVALALSMFGLFELRMPDALSRRFHGRGRTSGSFTGAAILGFGSALIVGPCVTPPLAAAMLYAVSTGAAVRGGAALFALGFGMALPLIAFGTFGARALPRSGPWLERVRRGFGVVFLAVAILLLARLVPAATGLALWGLFALGLSVFLGGFDRLDGESGFGKRAGKAAGLFSALVAVVMIVGASAGGTDPLRPLAPLAGRVAVETPSERDEVRVSDSVAFDHALRGLDGKIALVSFSADWCTVCKSNERLMATPEYQGRLARLPVIAVDVTRQDAGSRQLMSRFAVIGPPTLFLIDADGQEIPGSRVTGALSANAFSQRLAEAGV</sequence>
<accession>A0A506U142</accession>
<dbReference type="InterPro" id="IPR028250">
    <property type="entry name" value="DsbDN"/>
</dbReference>
<name>A0A506U142_9HYPH</name>
<reference evidence="10 11" key="1">
    <citation type="submission" date="2019-06" db="EMBL/GenBank/DDBJ databases">
        <authorList>
            <person name="Li M."/>
        </authorList>
    </citation>
    <scope>NUCLEOTIDE SEQUENCE [LARGE SCALE GENOMIC DNA]</scope>
    <source>
        <strain evidence="10 11">BGMRC2036</strain>
    </source>
</reference>
<evidence type="ECO:0000313" key="10">
    <source>
        <dbReference type="EMBL" id="TPW27206.1"/>
    </source>
</evidence>
<keyword evidence="4 8" id="KW-0812">Transmembrane</keyword>
<dbReference type="PANTHER" id="PTHR32234">
    <property type="entry name" value="THIOL:DISULFIDE INTERCHANGE PROTEIN DSBD"/>
    <property type="match status" value="1"/>
</dbReference>
<dbReference type="Proteomes" id="UP000318801">
    <property type="component" value="Unassembled WGS sequence"/>
</dbReference>
<keyword evidence="6 8" id="KW-1133">Transmembrane helix</keyword>
<dbReference type="Gene3D" id="3.40.30.10">
    <property type="entry name" value="Glutaredoxin"/>
    <property type="match status" value="1"/>
</dbReference>
<evidence type="ECO:0000256" key="7">
    <source>
        <dbReference type="ARBA" id="ARBA00023136"/>
    </source>
</evidence>
<protein>
    <submittedName>
        <fullName evidence="10">Protein-disulfide reductase DsbD</fullName>
        <ecNumber evidence="10">1.8.1.8</ecNumber>
    </submittedName>
</protein>
<feature type="transmembrane region" description="Helical" evidence="8">
    <location>
        <begin position="441"/>
        <end position="461"/>
    </location>
</feature>
<dbReference type="Gene3D" id="2.60.40.1250">
    <property type="entry name" value="Thiol:disulfide interchange protein DsbD, N-terminal domain"/>
    <property type="match status" value="1"/>
</dbReference>
<dbReference type="InterPro" id="IPR003834">
    <property type="entry name" value="Cyt_c_assmbl_TM_dom"/>
</dbReference>
<dbReference type="GO" id="GO:0045454">
    <property type="term" value="P:cell redox homeostasis"/>
    <property type="evidence" value="ECO:0007669"/>
    <property type="project" value="TreeGrafter"/>
</dbReference>
<keyword evidence="5" id="KW-0201">Cytochrome c-type biogenesis</keyword>
<evidence type="ECO:0000256" key="2">
    <source>
        <dbReference type="ARBA" id="ARBA00004651"/>
    </source>
</evidence>
<feature type="transmembrane region" description="Helical" evidence="8">
    <location>
        <begin position="307"/>
        <end position="336"/>
    </location>
</feature>
<dbReference type="PROSITE" id="PS51352">
    <property type="entry name" value="THIOREDOXIN_2"/>
    <property type="match status" value="1"/>
</dbReference>
<keyword evidence="10" id="KW-0560">Oxidoreductase</keyword>
<feature type="transmembrane region" description="Helical" evidence="8">
    <location>
        <begin position="266"/>
        <end position="286"/>
    </location>
</feature>
<evidence type="ECO:0000256" key="4">
    <source>
        <dbReference type="ARBA" id="ARBA00022692"/>
    </source>
</evidence>
<comment type="function">
    <text evidence="1">May be required for disulfide bond formation in some proteins.</text>
</comment>
<evidence type="ECO:0000313" key="11">
    <source>
        <dbReference type="Proteomes" id="UP000318801"/>
    </source>
</evidence>
<dbReference type="EC" id="1.8.1.8" evidence="10"/>
<evidence type="ECO:0000256" key="3">
    <source>
        <dbReference type="ARBA" id="ARBA00022475"/>
    </source>
</evidence>
<keyword evidence="11" id="KW-1185">Reference proteome</keyword>
<feature type="transmembrane region" description="Helical" evidence="8">
    <location>
        <begin position="384"/>
        <end position="402"/>
    </location>
</feature>
<dbReference type="InterPro" id="IPR012336">
    <property type="entry name" value="Thioredoxin-like_fold"/>
</dbReference>
<feature type="transmembrane region" description="Helical" evidence="8">
    <location>
        <begin position="348"/>
        <end position="372"/>
    </location>
</feature>
<dbReference type="InterPro" id="IPR036929">
    <property type="entry name" value="DsbDN_sf"/>
</dbReference>
<comment type="subcellular location">
    <subcellularLocation>
        <location evidence="2">Cell membrane</location>
        <topology evidence="2">Multi-pass membrane protein</topology>
    </subcellularLocation>
</comment>
<dbReference type="SUPFAM" id="SSF74863">
    <property type="entry name" value="Thiol:disulfide interchange protein DsbD, N-terminal domain (DsbD-alpha)"/>
    <property type="match status" value="1"/>
</dbReference>
<dbReference type="Pfam" id="PF13098">
    <property type="entry name" value="Thioredoxin_2"/>
    <property type="match status" value="1"/>
</dbReference>
<feature type="transmembrane region" description="Helical" evidence="8">
    <location>
        <begin position="408"/>
        <end position="429"/>
    </location>
</feature>
<keyword evidence="3" id="KW-1003">Cell membrane</keyword>
<feature type="transmembrane region" description="Helical" evidence="8">
    <location>
        <begin position="230"/>
        <end position="254"/>
    </location>
</feature>